<sequence length="273" mass="29839">MEDHGPPPALLDADAGPPSALLDADADVHASRNGDDDDLPVTCCHWGGHTATEIGTSWLLRPLVLLAWRVGLAAWVVGTLSWLAASDRLDMVFFTNVNYSVLSGALFWLACATTFSVLVAKRPHRHVLWTITVLGVQVVATNALFLDVVYWALLYDTLTFAGLVVHAINAVAVLADVALSSYHLRWVYLIPSAAAALLWVFGFAWPYYAASGTWVYNFLDYRTHSAGYMVGIYLGMTAWHLVAGALVVGLCRLRDWAVSRRRRRQEGGVISAA</sequence>
<reference evidence="1" key="1">
    <citation type="submission" date="2019-11" db="EMBL/GenBank/DDBJ databases">
        <title>Nori genome reveals adaptations in red seaweeds to the harsh intertidal environment.</title>
        <authorList>
            <person name="Wang D."/>
            <person name="Mao Y."/>
        </authorList>
    </citation>
    <scope>NUCLEOTIDE SEQUENCE</scope>
    <source>
        <tissue evidence="1">Gametophyte</tissue>
    </source>
</reference>
<dbReference type="EMBL" id="CM020618">
    <property type="protein sequence ID" value="KAK1861314.1"/>
    <property type="molecule type" value="Genomic_DNA"/>
</dbReference>
<name>A0ACC3BTM5_PYRYE</name>
<proteinExistence type="predicted"/>
<gene>
    <name evidence="1" type="ORF">I4F81_003898</name>
</gene>
<accession>A0ACC3BTM5</accession>
<keyword evidence="2" id="KW-1185">Reference proteome</keyword>
<protein>
    <submittedName>
        <fullName evidence="1">Uncharacterized protein</fullName>
    </submittedName>
</protein>
<comment type="caution">
    <text evidence="1">The sequence shown here is derived from an EMBL/GenBank/DDBJ whole genome shotgun (WGS) entry which is preliminary data.</text>
</comment>
<evidence type="ECO:0000313" key="2">
    <source>
        <dbReference type="Proteomes" id="UP000798662"/>
    </source>
</evidence>
<evidence type="ECO:0000313" key="1">
    <source>
        <dbReference type="EMBL" id="KAK1861314.1"/>
    </source>
</evidence>
<organism evidence="1 2">
    <name type="scientific">Pyropia yezoensis</name>
    <name type="common">Susabi-nori</name>
    <name type="synonym">Porphyra yezoensis</name>
    <dbReference type="NCBI Taxonomy" id="2788"/>
    <lineage>
        <taxon>Eukaryota</taxon>
        <taxon>Rhodophyta</taxon>
        <taxon>Bangiophyceae</taxon>
        <taxon>Bangiales</taxon>
        <taxon>Bangiaceae</taxon>
        <taxon>Pyropia</taxon>
    </lineage>
</organism>
<dbReference type="Proteomes" id="UP000798662">
    <property type="component" value="Chromosome 1"/>
</dbReference>